<feature type="binding site" evidence="4">
    <location>
        <begin position="4"/>
        <end position="8"/>
    </location>
    <ligand>
        <name>ATP</name>
        <dbReference type="ChEBI" id="CHEBI:30616"/>
    </ligand>
</feature>
<dbReference type="RefSeq" id="WP_133515663.1">
    <property type="nucleotide sequence ID" value="NZ_SNWX01000021.1"/>
</dbReference>
<dbReference type="Pfam" id="PF01812">
    <property type="entry name" value="5-FTHF_cyc-lig"/>
    <property type="match status" value="1"/>
</dbReference>
<feature type="binding site" evidence="4">
    <location>
        <begin position="135"/>
        <end position="143"/>
    </location>
    <ligand>
        <name>ATP</name>
        <dbReference type="ChEBI" id="CHEBI:30616"/>
    </ligand>
</feature>
<keyword evidence="5" id="KW-0479">Metal-binding</keyword>
<accession>A0A4R6LNT2</accession>
<keyword evidence="3 4" id="KW-0067">ATP-binding</keyword>
<keyword evidence="2 4" id="KW-0547">Nucleotide-binding</keyword>
<comment type="catalytic activity">
    <reaction evidence="5">
        <text>(6S)-5-formyl-5,6,7,8-tetrahydrofolate + ATP = (6R)-5,10-methenyltetrahydrofolate + ADP + phosphate</text>
        <dbReference type="Rhea" id="RHEA:10488"/>
        <dbReference type="ChEBI" id="CHEBI:30616"/>
        <dbReference type="ChEBI" id="CHEBI:43474"/>
        <dbReference type="ChEBI" id="CHEBI:57455"/>
        <dbReference type="ChEBI" id="CHEBI:57457"/>
        <dbReference type="ChEBI" id="CHEBI:456216"/>
        <dbReference type="EC" id="6.3.3.2"/>
    </reaction>
</comment>
<evidence type="ECO:0000256" key="1">
    <source>
        <dbReference type="ARBA" id="ARBA00010638"/>
    </source>
</evidence>
<comment type="similarity">
    <text evidence="1 5">Belongs to the 5-formyltetrahydrofolate cyclo-ligase family.</text>
</comment>
<dbReference type="PANTHER" id="PTHR23407">
    <property type="entry name" value="ATPASE INHIBITOR/5-FORMYLTETRAHYDROFOLATE CYCLO-LIGASE"/>
    <property type="match status" value="1"/>
</dbReference>
<evidence type="ECO:0000256" key="5">
    <source>
        <dbReference type="RuleBase" id="RU361279"/>
    </source>
</evidence>
<proteinExistence type="inferred from homology"/>
<dbReference type="NCBIfam" id="TIGR02727">
    <property type="entry name" value="MTHFS_bact"/>
    <property type="match status" value="1"/>
</dbReference>
<reference evidence="6 7" key="1">
    <citation type="submission" date="2019-03" db="EMBL/GenBank/DDBJ databases">
        <title>Subsurface microbial communities from deep shales in Ohio and West Virginia, USA.</title>
        <authorList>
            <person name="Wrighton K."/>
        </authorList>
    </citation>
    <scope>NUCLEOTIDE SEQUENCE [LARGE SCALE GENOMIC DNA]</scope>
    <source>
        <strain evidence="6 7">MA284_T2</strain>
    </source>
</reference>
<dbReference type="AlphaFoldDB" id="A0A4R6LNT2"/>
<dbReference type="InterPro" id="IPR024185">
    <property type="entry name" value="FTHF_cligase-like_sf"/>
</dbReference>
<dbReference type="GO" id="GO:0030272">
    <property type="term" value="F:5-formyltetrahydrofolate cyclo-ligase activity"/>
    <property type="evidence" value="ECO:0007669"/>
    <property type="project" value="UniProtKB-EC"/>
</dbReference>
<sequence>MQEKKELREKYLKERSQISQNKISSWSKKINNRFLELNHLKNVKKIMAYASMRKEIETFDLMEELLDQGFLLYLPYTKKDVIDLGTAKINDLDSDLKEGVYGVQEPVPKIRDEEVPEDLDLIIVPGACFTHCGYRIGYGGGYYDSFLSKHANKALKVGFCYDRFLVDSIPVEDHDVSVDIIITEKETIKTN</sequence>
<dbReference type="GO" id="GO:0035999">
    <property type="term" value="P:tetrahydrofolate interconversion"/>
    <property type="evidence" value="ECO:0007669"/>
    <property type="project" value="TreeGrafter"/>
</dbReference>
<dbReference type="SUPFAM" id="SSF100950">
    <property type="entry name" value="NagB/RpiA/CoA transferase-like"/>
    <property type="match status" value="1"/>
</dbReference>
<dbReference type="GO" id="GO:0005524">
    <property type="term" value="F:ATP binding"/>
    <property type="evidence" value="ECO:0007669"/>
    <property type="project" value="UniProtKB-KW"/>
</dbReference>
<comment type="caution">
    <text evidence="6">The sequence shown here is derived from an EMBL/GenBank/DDBJ whole genome shotgun (WGS) entry which is preliminary data.</text>
</comment>
<dbReference type="PIRSF" id="PIRSF006806">
    <property type="entry name" value="FTHF_cligase"/>
    <property type="match status" value="1"/>
</dbReference>
<name>A0A4R6LNT2_9FIRM</name>
<dbReference type="OrthoDB" id="9801938at2"/>
<dbReference type="GO" id="GO:0046872">
    <property type="term" value="F:metal ion binding"/>
    <property type="evidence" value="ECO:0007669"/>
    <property type="project" value="UniProtKB-KW"/>
</dbReference>
<evidence type="ECO:0000256" key="3">
    <source>
        <dbReference type="ARBA" id="ARBA00022840"/>
    </source>
</evidence>
<organism evidence="6 7">
    <name type="scientific">Halanaerobium saccharolyticum</name>
    <dbReference type="NCBI Taxonomy" id="43595"/>
    <lineage>
        <taxon>Bacteria</taxon>
        <taxon>Bacillati</taxon>
        <taxon>Bacillota</taxon>
        <taxon>Clostridia</taxon>
        <taxon>Halanaerobiales</taxon>
        <taxon>Halanaerobiaceae</taxon>
        <taxon>Halanaerobium</taxon>
    </lineage>
</organism>
<dbReference type="GO" id="GO:0009396">
    <property type="term" value="P:folic acid-containing compound biosynthetic process"/>
    <property type="evidence" value="ECO:0007669"/>
    <property type="project" value="TreeGrafter"/>
</dbReference>
<keyword evidence="5" id="KW-0460">Magnesium</keyword>
<dbReference type="InterPro" id="IPR037171">
    <property type="entry name" value="NagB/RpiA_transferase-like"/>
</dbReference>
<dbReference type="Proteomes" id="UP000295064">
    <property type="component" value="Unassembled WGS sequence"/>
</dbReference>
<feature type="binding site" evidence="4">
    <location>
        <position position="55"/>
    </location>
    <ligand>
        <name>substrate</name>
    </ligand>
</feature>
<dbReference type="InterPro" id="IPR002698">
    <property type="entry name" value="FTHF_cligase"/>
</dbReference>
<evidence type="ECO:0000313" key="7">
    <source>
        <dbReference type="Proteomes" id="UP000295064"/>
    </source>
</evidence>
<protein>
    <recommendedName>
        <fullName evidence="5">5-formyltetrahydrofolate cyclo-ligase</fullName>
        <ecNumber evidence="5">6.3.3.2</ecNumber>
    </recommendedName>
</protein>
<keyword evidence="6" id="KW-0436">Ligase</keyword>
<dbReference type="PANTHER" id="PTHR23407:SF1">
    <property type="entry name" value="5-FORMYLTETRAHYDROFOLATE CYCLO-LIGASE"/>
    <property type="match status" value="1"/>
</dbReference>
<evidence type="ECO:0000256" key="4">
    <source>
        <dbReference type="PIRSR" id="PIRSR006806-1"/>
    </source>
</evidence>
<dbReference type="EMBL" id="SNWX01000021">
    <property type="protein sequence ID" value="TDO84445.1"/>
    <property type="molecule type" value="Genomic_DNA"/>
</dbReference>
<dbReference type="Gene3D" id="3.40.50.10420">
    <property type="entry name" value="NagB/RpiA/CoA transferase-like"/>
    <property type="match status" value="1"/>
</dbReference>
<comment type="cofactor">
    <cofactor evidence="5">
        <name>Mg(2+)</name>
        <dbReference type="ChEBI" id="CHEBI:18420"/>
    </cofactor>
</comment>
<evidence type="ECO:0000256" key="2">
    <source>
        <dbReference type="ARBA" id="ARBA00022741"/>
    </source>
</evidence>
<gene>
    <name evidence="6" type="ORF">DFR79_1216</name>
</gene>
<evidence type="ECO:0000313" key="6">
    <source>
        <dbReference type="EMBL" id="TDO84445.1"/>
    </source>
</evidence>
<dbReference type="EC" id="6.3.3.2" evidence="5"/>